<dbReference type="InterPro" id="IPR029063">
    <property type="entry name" value="SAM-dependent_MTases_sf"/>
</dbReference>
<dbReference type="Gene3D" id="3.40.50.150">
    <property type="entry name" value="Vaccinia Virus protein VP39"/>
    <property type="match status" value="1"/>
</dbReference>
<organism evidence="5 6">
    <name type="scientific">Metabacillus niabensis</name>
    <dbReference type="NCBI Taxonomy" id="324854"/>
    <lineage>
        <taxon>Bacteria</taxon>
        <taxon>Bacillati</taxon>
        <taxon>Bacillota</taxon>
        <taxon>Bacilli</taxon>
        <taxon>Bacillales</taxon>
        <taxon>Bacillaceae</taxon>
        <taxon>Metabacillus</taxon>
    </lineage>
</organism>
<dbReference type="EMBL" id="JAUSTZ010000004">
    <property type="protein sequence ID" value="MDQ0226113.1"/>
    <property type="molecule type" value="Genomic_DNA"/>
</dbReference>
<name>A0ABT9Z3J7_9BACI</name>
<comment type="similarity">
    <text evidence="1">Belongs to the methyltransferase superfamily.</text>
</comment>
<reference evidence="5 6" key="1">
    <citation type="submission" date="2023-07" db="EMBL/GenBank/DDBJ databases">
        <title>Genomic Encyclopedia of Type Strains, Phase IV (KMG-IV): sequencing the most valuable type-strain genomes for metagenomic binning, comparative biology and taxonomic classification.</title>
        <authorList>
            <person name="Goeker M."/>
        </authorList>
    </citation>
    <scope>NUCLEOTIDE SEQUENCE [LARGE SCALE GENOMIC DNA]</scope>
    <source>
        <strain evidence="5 6">DSM 17723</strain>
    </source>
</reference>
<proteinExistence type="inferred from homology"/>
<dbReference type="PANTHER" id="PTHR44942:SF4">
    <property type="entry name" value="METHYLTRANSFERASE TYPE 11 DOMAIN-CONTAINING PROTEIN"/>
    <property type="match status" value="1"/>
</dbReference>
<evidence type="ECO:0000256" key="3">
    <source>
        <dbReference type="ARBA" id="ARBA00022679"/>
    </source>
</evidence>
<evidence type="ECO:0000313" key="6">
    <source>
        <dbReference type="Proteomes" id="UP001232245"/>
    </source>
</evidence>
<dbReference type="SUPFAM" id="SSF53335">
    <property type="entry name" value="S-adenosyl-L-methionine-dependent methyltransferases"/>
    <property type="match status" value="1"/>
</dbReference>
<dbReference type="Proteomes" id="UP001232245">
    <property type="component" value="Unassembled WGS sequence"/>
</dbReference>
<evidence type="ECO:0000259" key="4">
    <source>
        <dbReference type="Pfam" id="PF08241"/>
    </source>
</evidence>
<feature type="domain" description="Methyltransferase type 11" evidence="4">
    <location>
        <begin position="46"/>
        <end position="141"/>
    </location>
</feature>
<dbReference type="InterPro" id="IPR051052">
    <property type="entry name" value="Diverse_substrate_MTase"/>
</dbReference>
<dbReference type="RefSeq" id="WP_095302159.1">
    <property type="nucleotide sequence ID" value="NZ_CADEPK010000114.1"/>
</dbReference>
<keyword evidence="6" id="KW-1185">Reference proteome</keyword>
<dbReference type="CDD" id="cd02440">
    <property type="entry name" value="AdoMet_MTases"/>
    <property type="match status" value="1"/>
</dbReference>
<dbReference type="InterPro" id="IPR013216">
    <property type="entry name" value="Methyltransf_11"/>
</dbReference>
<protein>
    <submittedName>
        <fullName evidence="5">Ubiquinone/menaquinone biosynthesis C-methylase UbiE</fullName>
    </submittedName>
</protein>
<dbReference type="Pfam" id="PF08241">
    <property type="entry name" value="Methyltransf_11"/>
    <property type="match status" value="1"/>
</dbReference>
<sequence>MNIKKAVQQQFSKSAESYVHSPIHKDGKDLNKLLEIATISGGELLLDVATGGGHTANAFAPHVKKVTALDLTREMLDSAQTFIMNNGNENVEYIEGDAEHLPFSNDVFDLVTCRIAPHHFPNVQQFVSEVQRVLKQNGQLLLIDNVVPEDDDLDQFYNYIEKTRDYSHFRAWKKSEWIQMLELSGFEIVEWHRFVKTFQFDTWCNRMNLPQEEKNALNKYIANASEKIKTKFKIVIENNQVISFQGEAIIVKAVAN</sequence>
<keyword evidence="5" id="KW-0830">Ubiquinone</keyword>
<keyword evidence="3" id="KW-0808">Transferase</keyword>
<accession>A0ABT9Z3J7</accession>
<evidence type="ECO:0000256" key="1">
    <source>
        <dbReference type="ARBA" id="ARBA00008361"/>
    </source>
</evidence>
<dbReference type="PANTHER" id="PTHR44942">
    <property type="entry name" value="METHYLTRANSF_11 DOMAIN-CONTAINING PROTEIN"/>
    <property type="match status" value="1"/>
</dbReference>
<evidence type="ECO:0000313" key="5">
    <source>
        <dbReference type="EMBL" id="MDQ0226113.1"/>
    </source>
</evidence>
<keyword evidence="2" id="KW-0489">Methyltransferase</keyword>
<comment type="caution">
    <text evidence="5">The sequence shown here is derived from an EMBL/GenBank/DDBJ whole genome shotgun (WGS) entry which is preliminary data.</text>
</comment>
<evidence type="ECO:0000256" key="2">
    <source>
        <dbReference type="ARBA" id="ARBA00022603"/>
    </source>
</evidence>
<gene>
    <name evidence="5" type="ORF">J2S02_002458</name>
</gene>